<organism evidence="2 3">
    <name type="scientific">Plasmodium vivax North Korean</name>
    <dbReference type="NCBI Taxonomy" id="1035514"/>
    <lineage>
        <taxon>Eukaryota</taxon>
        <taxon>Sar</taxon>
        <taxon>Alveolata</taxon>
        <taxon>Apicomplexa</taxon>
        <taxon>Aconoidasida</taxon>
        <taxon>Haemosporida</taxon>
        <taxon>Plasmodiidae</taxon>
        <taxon>Plasmodium</taxon>
        <taxon>Plasmodium (Plasmodium)</taxon>
    </lineage>
</organism>
<evidence type="ECO:0008006" key="4">
    <source>
        <dbReference type="Google" id="ProtNLM"/>
    </source>
</evidence>
<evidence type="ECO:0000313" key="3">
    <source>
        <dbReference type="Proteomes" id="UP000053239"/>
    </source>
</evidence>
<keyword evidence="1" id="KW-0472">Membrane</keyword>
<keyword evidence="1" id="KW-1133">Transmembrane helix</keyword>
<name>A0A0J9U1V0_PLAVI</name>
<keyword evidence="1" id="KW-0812">Transmembrane</keyword>
<dbReference type="Pfam" id="PF12420">
    <property type="entry name" value="DUF3671"/>
    <property type="match status" value="1"/>
</dbReference>
<sequence>MYKLKILKVFLKSKNSYNFCNNLENLNNVEITSHKSFQRSLAKHVTKRELNYSSIRNNLLENNSYNNVKCTSDDLSNYSQLKKKGLNDFDLYIKNYKHRYAQKKGVSKLDCYCEKNVFDKIQRIYGIKEKMRNEKKDFKNYILKKYGIVYILFALIPALSFIYVILFGAGSWGRGIFTLCKEDNHLNKAKNAHRVLKPGICDREWLYKYRDLIKK</sequence>
<dbReference type="InterPro" id="IPR022139">
    <property type="entry name" value="Fam-L/Fam-M-like_plasmodium"/>
</dbReference>
<proteinExistence type="predicted"/>
<protein>
    <recommendedName>
        <fullName evidence="4">Variable surface protein Vir35</fullName>
    </recommendedName>
</protein>
<dbReference type="AlphaFoldDB" id="A0A0J9U1V0"/>
<evidence type="ECO:0000256" key="1">
    <source>
        <dbReference type="SAM" id="Phobius"/>
    </source>
</evidence>
<gene>
    <name evidence="2" type="ORF">PVNG_05534</name>
</gene>
<dbReference type="EMBL" id="KQ235191">
    <property type="protein sequence ID" value="KNA02211.1"/>
    <property type="molecule type" value="Genomic_DNA"/>
</dbReference>
<feature type="transmembrane region" description="Helical" evidence="1">
    <location>
        <begin position="148"/>
        <end position="169"/>
    </location>
</feature>
<evidence type="ECO:0000313" key="2">
    <source>
        <dbReference type="EMBL" id="KNA02211.1"/>
    </source>
</evidence>
<accession>A0A0J9U1V0</accession>
<reference evidence="2 3" key="1">
    <citation type="submission" date="2011-09" db="EMBL/GenBank/DDBJ databases">
        <title>The Genome Sequence of Plasmodium vivax North Korean.</title>
        <authorList>
            <consortium name="The Broad Institute Genome Sequencing Platform"/>
            <consortium name="The Broad Institute Genome Sequencing Center for Infectious Disease"/>
            <person name="Neafsey D."/>
            <person name="Carlton J."/>
            <person name="Barnwell J."/>
            <person name="Collins W."/>
            <person name="Escalante A."/>
            <person name="Mullikin J."/>
            <person name="Saul A."/>
            <person name="Guigo R."/>
            <person name="Camara F."/>
            <person name="Young S.K."/>
            <person name="Zeng Q."/>
            <person name="Gargeya S."/>
            <person name="Fitzgerald M."/>
            <person name="Haas B."/>
            <person name="Abouelleil A."/>
            <person name="Alvarado L."/>
            <person name="Arachchi H.M."/>
            <person name="Berlin A."/>
            <person name="Brown A."/>
            <person name="Chapman S.B."/>
            <person name="Chen Z."/>
            <person name="Dunbar C."/>
            <person name="Freedman E."/>
            <person name="Gearin G."/>
            <person name="Gellesch M."/>
            <person name="Goldberg J."/>
            <person name="Griggs A."/>
            <person name="Gujja S."/>
            <person name="Heiman D."/>
            <person name="Howarth C."/>
            <person name="Larson L."/>
            <person name="Lui A."/>
            <person name="MacDonald P.J.P."/>
            <person name="Montmayeur A."/>
            <person name="Murphy C."/>
            <person name="Neiman D."/>
            <person name="Pearson M."/>
            <person name="Priest M."/>
            <person name="Roberts A."/>
            <person name="Saif S."/>
            <person name="Shea T."/>
            <person name="Shenoy N."/>
            <person name="Sisk P."/>
            <person name="Stolte C."/>
            <person name="Sykes S."/>
            <person name="Wortman J."/>
            <person name="Nusbaum C."/>
            <person name="Birren B."/>
        </authorList>
    </citation>
    <scope>NUCLEOTIDE SEQUENCE [LARGE SCALE GENOMIC DNA]</scope>
    <source>
        <strain evidence="2 3">North Korean</strain>
    </source>
</reference>
<dbReference type="Proteomes" id="UP000053239">
    <property type="component" value="Unassembled WGS sequence"/>
</dbReference>